<comment type="subunit">
    <text evidence="5">The Tat system comprises two distinct complexes: a TatABC complex, containing multiple copies of TatA, TatB and TatC subunits, and a separate TatA complex, containing only TatA subunits. Substrates initially bind to the TatABC complex, which probably triggers association of the separate TatA complex to form the active translocon.</text>
</comment>
<comment type="subcellular location">
    <subcellularLocation>
        <location evidence="5">Cell membrane</location>
        <topology evidence="5">Multi-pass membrane protein</topology>
    </subcellularLocation>
    <subcellularLocation>
        <location evidence="1">Membrane</location>
        <topology evidence="1">Multi-pass membrane protein</topology>
    </subcellularLocation>
</comment>
<dbReference type="HAMAP" id="MF_00902">
    <property type="entry name" value="TatC"/>
    <property type="match status" value="1"/>
</dbReference>
<protein>
    <recommendedName>
        <fullName evidence="5">Sec-independent protein translocase protein TatC</fullName>
    </recommendedName>
</protein>
<feature type="transmembrane region" description="Helical" evidence="5">
    <location>
        <begin position="222"/>
        <end position="243"/>
    </location>
</feature>
<evidence type="ECO:0000256" key="5">
    <source>
        <dbReference type="HAMAP-Rule" id="MF_00902"/>
    </source>
</evidence>
<dbReference type="InterPro" id="IPR002033">
    <property type="entry name" value="TatC"/>
</dbReference>
<accession>A0A1H9ELA1</accession>
<dbReference type="GO" id="GO:0065002">
    <property type="term" value="P:intracellular protein transmembrane transport"/>
    <property type="evidence" value="ECO:0007669"/>
    <property type="project" value="TreeGrafter"/>
</dbReference>
<sequence length="258" mass="28582">MSEQEEQSGGQEQPLMSHLLELRSRLLNIVWGVLLVFVPTSFFAKQLYSIFAQPLLKLMPAGSSMIATEVASPFFTPIKLAFVFSLVLAMPWVLWQIWAFVAPGLYKSERRLVAPLMMSSTLLFYAGVAFAYFLVLPTVFHFMVNIAPQGVAVMTDISKYLDFVLTIFIAFGFAFETPVALVLLVKTGFVTPKQLQQNRQYVLVGAFVIGAIFTPPDVVSQIMLAVPIYLLFELGIVAARIMVPESAAVDAQRESQGS</sequence>
<dbReference type="GO" id="GO:0033281">
    <property type="term" value="C:TAT protein transport complex"/>
    <property type="evidence" value="ECO:0007669"/>
    <property type="project" value="UniProtKB-UniRule"/>
</dbReference>
<dbReference type="Proteomes" id="UP000199233">
    <property type="component" value="Unassembled WGS sequence"/>
</dbReference>
<dbReference type="PANTHER" id="PTHR30371:SF0">
    <property type="entry name" value="SEC-INDEPENDENT PROTEIN TRANSLOCASE PROTEIN TATC, CHLOROPLASTIC-RELATED"/>
    <property type="match status" value="1"/>
</dbReference>
<dbReference type="GO" id="GO:0043953">
    <property type="term" value="P:protein transport by the Tat complex"/>
    <property type="evidence" value="ECO:0007669"/>
    <property type="project" value="UniProtKB-UniRule"/>
</dbReference>
<evidence type="ECO:0000256" key="4">
    <source>
        <dbReference type="ARBA" id="ARBA00023136"/>
    </source>
</evidence>
<organism evidence="6 7">
    <name type="scientific">Solimonas aquatica</name>
    <dbReference type="NCBI Taxonomy" id="489703"/>
    <lineage>
        <taxon>Bacteria</taxon>
        <taxon>Pseudomonadati</taxon>
        <taxon>Pseudomonadota</taxon>
        <taxon>Gammaproteobacteria</taxon>
        <taxon>Nevskiales</taxon>
        <taxon>Nevskiaceae</taxon>
        <taxon>Solimonas</taxon>
    </lineage>
</organism>
<feature type="transmembrane region" description="Helical" evidence="5">
    <location>
        <begin position="26"/>
        <end position="44"/>
    </location>
</feature>
<name>A0A1H9ELA1_9GAMM</name>
<reference evidence="6 7" key="1">
    <citation type="submission" date="2016-10" db="EMBL/GenBank/DDBJ databases">
        <authorList>
            <person name="de Groot N.N."/>
        </authorList>
    </citation>
    <scope>NUCLEOTIDE SEQUENCE [LARGE SCALE GENOMIC DNA]</scope>
    <source>
        <strain evidence="6 7">DSM 25927</strain>
    </source>
</reference>
<proteinExistence type="inferred from homology"/>
<dbReference type="STRING" id="489703.SAMN04488038_10580"/>
<keyword evidence="4 5" id="KW-0472">Membrane</keyword>
<gene>
    <name evidence="5" type="primary">tatC</name>
    <name evidence="6" type="ORF">SAMN04488038_10580</name>
</gene>
<feature type="transmembrane region" description="Helical" evidence="5">
    <location>
        <begin position="163"/>
        <end position="189"/>
    </location>
</feature>
<evidence type="ECO:0000256" key="2">
    <source>
        <dbReference type="ARBA" id="ARBA00022692"/>
    </source>
</evidence>
<keyword evidence="5" id="KW-0813">Transport</keyword>
<keyword evidence="2 5" id="KW-0812">Transmembrane</keyword>
<evidence type="ECO:0000256" key="1">
    <source>
        <dbReference type="ARBA" id="ARBA00004141"/>
    </source>
</evidence>
<evidence type="ECO:0000313" key="6">
    <source>
        <dbReference type="EMBL" id="SEQ26500.1"/>
    </source>
</evidence>
<feature type="transmembrane region" description="Helical" evidence="5">
    <location>
        <begin position="201"/>
        <end position="216"/>
    </location>
</feature>
<dbReference type="AlphaFoldDB" id="A0A1H9ELA1"/>
<dbReference type="Pfam" id="PF00902">
    <property type="entry name" value="TatC"/>
    <property type="match status" value="1"/>
</dbReference>
<dbReference type="OrthoDB" id="9777044at2"/>
<comment type="similarity">
    <text evidence="5">Belongs to the TatC family.</text>
</comment>
<keyword evidence="3 5" id="KW-1133">Transmembrane helix</keyword>
<dbReference type="PANTHER" id="PTHR30371">
    <property type="entry name" value="SEC-INDEPENDENT PROTEIN TRANSLOCASE PROTEIN TATC"/>
    <property type="match status" value="1"/>
</dbReference>
<keyword evidence="5" id="KW-1003">Cell membrane</keyword>
<comment type="function">
    <text evidence="5">Part of the twin-arginine translocation (Tat) system that transports large folded proteins containing a characteristic twin-arginine motif in their signal peptide across membranes. Together with TatB, TatC is part of a receptor directly interacting with Tat signal peptides.</text>
</comment>
<evidence type="ECO:0000313" key="7">
    <source>
        <dbReference type="Proteomes" id="UP000199233"/>
    </source>
</evidence>
<dbReference type="RefSeq" id="WP_093284045.1">
    <property type="nucleotide sequence ID" value="NZ_FOFS01000005.1"/>
</dbReference>
<dbReference type="EMBL" id="FOFS01000005">
    <property type="protein sequence ID" value="SEQ26500.1"/>
    <property type="molecule type" value="Genomic_DNA"/>
</dbReference>
<keyword evidence="7" id="KW-1185">Reference proteome</keyword>
<keyword evidence="5" id="KW-0653">Protein transport</keyword>
<feature type="transmembrane region" description="Helical" evidence="5">
    <location>
        <begin position="122"/>
        <end position="143"/>
    </location>
</feature>
<evidence type="ECO:0000256" key="3">
    <source>
        <dbReference type="ARBA" id="ARBA00022989"/>
    </source>
</evidence>
<dbReference type="NCBIfam" id="TIGR00945">
    <property type="entry name" value="tatC"/>
    <property type="match status" value="1"/>
</dbReference>
<dbReference type="PRINTS" id="PR01840">
    <property type="entry name" value="TATCFAMILY"/>
</dbReference>
<keyword evidence="5" id="KW-0811">Translocation</keyword>
<feature type="transmembrane region" description="Helical" evidence="5">
    <location>
        <begin position="81"/>
        <end position="101"/>
    </location>
</feature>
<dbReference type="GO" id="GO:0009977">
    <property type="term" value="F:proton motive force dependent protein transmembrane transporter activity"/>
    <property type="evidence" value="ECO:0007669"/>
    <property type="project" value="TreeGrafter"/>
</dbReference>